<protein>
    <submittedName>
        <fullName evidence="1">Uncharacterized protein</fullName>
    </submittedName>
</protein>
<reference evidence="1" key="2">
    <citation type="submission" date="2025-08" db="UniProtKB">
        <authorList>
            <consortium name="Ensembl"/>
        </authorList>
    </citation>
    <scope>IDENTIFICATION</scope>
</reference>
<name>A0A7N4NTE7_SARHA</name>
<proteinExistence type="predicted"/>
<sequence length="15" mass="1682">SYEQQFGPGTRLVVT</sequence>
<keyword evidence="2" id="KW-1185">Reference proteome</keyword>
<accession>A0A7N4NTE7</accession>
<reference evidence="1 2" key="1">
    <citation type="journal article" date="2011" name="Proc. Natl. Acad. Sci. U.S.A.">
        <title>Genetic diversity and population structure of the endangered marsupial Sarcophilus harrisii (Tasmanian devil).</title>
        <authorList>
            <person name="Miller W."/>
            <person name="Hayes V.M."/>
            <person name="Ratan A."/>
            <person name="Petersen D.C."/>
            <person name="Wittekindt N.E."/>
            <person name="Miller J."/>
            <person name="Walenz B."/>
            <person name="Knight J."/>
            <person name="Qi J."/>
            <person name="Zhao F."/>
            <person name="Wang Q."/>
            <person name="Bedoya-Reina O.C."/>
            <person name="Katiyar N."/>
            <person name="Tomsho L.P."/>
            <person name="Kasson L.M."/>
            <person name="Hardie R.A."/>
            <person name="Woodbridge P."/>
            <person name="Tindall E.A."/>
            <person name="Bertelsen M.F."/>
            <person name="Dixon D."/>
            <person name="Pyecroft S."/>
            <person name="Helgen K.M."/>
            <person name="Lesk A.M."/>
            <person name="Pringle T.H."/>
            <person name="Patterson N."/>
            <person name="Zhang Y."/>
            <person name="Kreiss A."/>
            <person name="Woods G.M."/>
            <person name="Jones M.E."/>
            <person name="Schuster S.C."/>
        </authorList>
    </citation>
    <scope>NUCLEOTIDE SEQUENCE [LARGE SCALE GENOMIC DNA]</scope>
</reference>
<dbReference type="Proteomes" id="UP000007648">
    <property type="component" value="Unassembled WGS sequence"/>
</dbReference>
<reference evidence="1" key="3">
    <citation type="submission" date="2025-09" db="UniProtKB">
        <authorList>
            <consortium name="Ensembl"/>
        </authorList>
    </citation>
    <scope>IDENTIFICATION</scope>
</reference>
<dbReference type="Ensembl" id="ENSSHAT00000027023.1">
    <property type="protein sequence ID" value="ENSSHAP00000028053.1"/>
    <property type="gene ID" value="ENSSHAG00000030995.1"/>
</dbReference>
<evidence type="ECO:0000313" key="1">
    <source>
        <dbReference type="Ensembl" id="ENSSHAP00000028053.1"/>
    </source>
</evidence>
<dbReference type="InParanoid" id="A0A7N4NTE7"/>
<organism evidence="1 2">
    <name type="scientific">Sarcophilus harrisii</name>
    <name type="common">Tasmanian devil</name>
    <name type="synonym">Sarcophilus laniarius</name>
    <dbReference type="NCBI Taxonomy" id="9305"/>
    <lineage>
        <taxon>Eukaryota</taxon>
        <taxon>Metazoa</taxon>
        <taxon>Chordata</taxon>
        <taxon>Craniata</taxon>
        <taxon>Vertebrata</taxon>
        <taxon>Euteleostomi</taxon>
        <taxon>Mammalia</taxon>
        <taxon>Metatheria</taxon>
        <taxon>Dasyuromorphia</taxon>
        <taxon>Dasyuridae</taxon>
        <taxon>Sarcophilus</taxon>
    </lineage>
</organism>
<evidence type="ECO:0000313" key="2">
    <source>
        <dbReference type="Proteomes" id="UP000007648"/>
    </source>
</evidence>